<dbReference type="EMBL" id="MAXA01000230">
    <property type="protein sequence ID" value="OHV25418.1"/>
    <property type="molecule type" value="Genomic_DNA"/>
</dbReference>
<comment type="subcellular location">
    <subcellularLocation>
        <location evidence="1 7">Cell membrane</location>
        <topology evidence="1 7">Multi-pass membrane protein</topology>
    </subcellularLocation>
</comment>
<sequence length="271" mass="28673">MSAAMRRPGLLLALVWLVVIVLAAVVPELFTSRDPLATSTANRLLGPSWSHPFGTDQLGRDLFTRTIHGTSRTVPAALLATVIGLLAGTLVGLLAGFLRGWTDLVLMRVVDVLLSIPGLLLALALIAVLGRGDTIDVAVAIGVAAVASTARVMRAEVLRVRESLFVEAARSGGARWHRVLTRHVLPNSMGPVWAMTVLLFGAAILGVTTLSFLGFGTQPPTPEWGSLVSTGRNFLRGAWWMSILPGVVVALTVLAANRLSHEFGDEPGAAR</sequence>
<evidence type="ECO:0000256" key="4">
    <source>
        <dbReference type="ARBA" id="ARBA00022692"/>
    </source>
</evidence>
<keyword evidence="2 7" id="KW-0813">Transport</keyword>
<keyword evidence="5 7" id="KW-1133">Transmembrane helix</keyword>
<gene>
    <name evidence="9" type="ORF">BBK14_22060</name>
</gene>
<evidence type="ECO:0000256" key="7">
    <source>
        <dbReference type="RuleBase" id="RU363032"/>
    </source>
</evidence>
<feature type="transmembrane region" description="Helical" evidence="7">
    <location>
        <begin position="237"/>
        <end position="256"/>
    </location>
</feature>
<proteinExistence type="inferred from homology"/>
<accession>A0A1S1PRM4</accession>
<reference evidence="10" key="1">
    <citation type="submission" date="2016-07" db="EMBL/GenBank/DDBJ databases">
        <title>Frankia sp. NRRL B-16219 Genome sequencing.</title>
        <authorList>
            <person name="Ghodhbane-Gtari F."/>
            <person name="Swanson E."/>
            <person name="Gueddou A."/>
            <person name="Louati M."/>
            <person name="Nouioui I."/>
            <person name="Hezbri K."/>
            <person name="Abebe-Akele F."/>
            <person name="Simpson S."/>
            <person name="Morris K."/>
            <person name="Thomas K."/>
            <person name="Gtari M."/>
            <person name="Tisa L.S."/>
        </authorList>
    </citation>
    <scope>NUCLEOTIDE SEQUENCE [LARGE SCALE GENOMIC DNA]</scope>
    <source>
        <strain evidence="10">NRRL B-16219</strain>
    </source>
</reference>
<feature type="transmembrane region" description="Helical" evidence="7">
    <location>
        <begin position="76"/>
        <end position="97"/>
    </location>
</feature>
<dbReference type="SUPFAM" id="SSF161098">
    <property type="entry name" value="MetI-like"/>
    <property type="match status" value="1"/>
</dbReference>
<comment type="similarity">
    <text evidence="7">Belongs to the binding-protein-dependent transport system permease family.</text>
</comment>
<evidence type="ECO:0000256" key="2">
    <source>
        <dbReference type="ARBA" id="ARBA00022448"/>
    </source>
</evidence>
<dbReference type="AlphaFoldDB" id="A0A1S1PRM4"/>
<name>A0A1S1PRM4_9ACTN</name>
<dbReference type="PROSITE" id="PS50928">
    <property type="entry name" value="ABC_TM1"/>
    <property type="match status" value="1"/>
</dbReference>
<dbReference type="Proteomes" id="UP000179769">
    <property type="component" value="Unassembled WGS sequence"/>
</dbReference>
<evidence type="ECO:0000256" key="1">
    <source>
        <dbReference type="ARBA" id="ARBA00004651"/>
    </source>
</evidence>
<feature type="domain" description="ABC transmembrane type-1" evidence="8">
    <location>
        <begin position="70"/>
        <end position="260"/>
    </location>
</feature>
<feature type="transmembrane region" description="Helical" evidence="7">
    <location>
        <begin position="192"/>
        <end position="217"/>
    </location>
</feature>
<dbReference type="InterPro" id="IPR035906">
    <property type="entry name" value="MetI-like_sf"/>
</dbReference>
<dbReference type="RefSeq" id="WP_071065283.1">
    <property type="nucleotide sequence ID" value="NZ_MAXA01000230.1"/>
</dbReference>
<dbReference type="GO" id="GO:0055085">
    <property type="term" value="P:transmembrane transport"/>
    <property type="evidence" value="ECO:0007669"/>
    <property type="project" value="InterPro"/>
</dbReference>
<dbReference type="PANTHER" id="PTHR43386">
    <property type="entry name" value="OLIGOPEPTIDE TRANSPORT SYSTEM PERMEASE PROTEIN APPC"/>
    <property type="match status" value="1"/>
</dbReference>
<keyword evidence="3" id="KW-1003">Cell membrane</keyword>
<dbReference type="GO" id="GO:0005886">
    <property type="term" value="C:plasma membrane"/>
    <property type="evidence" value="ECO:0007669"/>
    <property type="project" value="UniProtKB-SubCell"/>
</dbReference>
<evidence type="ECO:0000313" key="9">
    <source>
        <dbReference type="EMBL" id="OHV25418.1"/>
    </source>
</evidence>
<dbReference type="OrthoDB" id="9812701at2"/>
<dbReference type="Gene3D" id="1.10.3720.10">
    <property type="entry name" value="MetI-like"/>
    <property type="match status" value="1"/>
</dbReference>
<feature type="transmembrane region" description="Helical" evidence="7">
    <location>
        <begin position="109"/>
        <end position="129"/>
    </location>
</feature>
<dbReference type="InterPro" id="IPR000515">
    <property type="entry name" value="MetI-like"/>
</dbReference>
<comment type="caution">
    <text evidence="9">The sequence shown here is derived from an EMBL/GenBank/DDBJ whole genome shotgun (WGS) entry which is preliminary data.</text>
</comment>
<dbReference type="PANTHER" id="PTHR43386:SF1">
    <property type="entry name" value="D,D-DIPEPTIDE TRANSPORT SYSTEM PERMEASE PROTEIN DDPC-RELATED"/>
    <property type="match status" value="1"/>
</dbReference>
<keyword evidence="6 7" id="KW-0472">Membrane</keyword>
<evidence type="ECO:0000256" key="3">
    <source>
        <dbReference type="ARBA" id="ARBA00022475"/>
    </source>
</evidence>
<keyword evidence="4 7" id="KW-0812">Transmembrane</keyword>
<evidence type="ECO:0000256" key="5">
    <source>
        <dbReference type="ARBA" id="ARBA00022989"/>
    </source>
</evidence>
<organism evidence="9 10">
    <name type="scientific">Parafrankia soli</name>
    <dbReference type="NCBI Taxonomy" id="2599596"/>
    <lineage>
        <taxon>Bacteria</taxon>
        <taxon>Bacillati</taxon>
        <taxon>Actinomycetota</taxon>
        <taxon>Actinomycetes</taxon>
        <taxon>Frankiales</taxon>
        <taxon>Frankiaceae</taxon>
        <taxon>Parafrankia</taxon>
    </lineage>
</organism>
<dbReference type="InterPro" id="IPR050366">
    <property type="entry name" value="BP-dependent_transpt_permease"/>
</dbReference>
<dbReference type="Pfam" id="PF00528">
    <property type="entry name" value="BPD_transp_1"/>
    <property type="match status" value="1"/>
</dbReference>
<protein>
    <submittedName>
        <fullName evidence="9">Peptide ABC transporter permease</fullName>
    </submittedName>
</protein>
<dbReference type="CDD" id="cd06261">
    <property type="entry name" value="TM_PBP2"/>
    <property type="match status" value="1"/>
</dbReference>
<evidence type="ECO:0000256" key="6">
    <source>
        <dbReference type="ARBA" id="ARBA00023136"/>
    </source>
</evidence>
<keyword evidence="10" id="KW-1185">Reference proteome</keyword>
<evidence type="ECO:0000313" key="10">
    <source>
        <dbReference type="Proteomes" id="UP000179769"/>
    </source>
</evidence>
<evidence type="ECO:0000259" key="8">
    <source>
        <dbReference type="PROSITE" id="PS50928"/>
    </source>
</evidence>